<dbReference type="AlphaFoldDB" id="A0A7W9SVR3"/>
<dbReference type="RefSeq" id="WP_184203828.1">
    <property type="nucleotide sequence ID" value="NZ_JACHGW010000008.1"/>
</dbReference>
<organism evidence="1 2">
    <name type="scientific">Armatimonas rosea</name>
    <dbReference type="NCBI Taxonomy" id="685828"/>
    <lineage>
        <taxon>Bacteria</taxon>
        <taxon>Bacillati</taxon>
        <taxon>Armatimonadota</taxon>
        <taxon>Armatimonadia</taxon>
        <taxon>Armatimonadales</taxon>
        <taxon>Armatimonadaceae</taxon>
        <taxon>Armatimonas</taxon>
    </lineage>
</organism>
<proteinExistence type="predicted"/>
<keyword evidence="2" id="KW-1185">Reference proteome</keyword>
<accession>A0A7W9SVR3</accession>
<dbReference type="EMBL" id="JACHGW010000008">
    <property type="protein sequence ID" value="MBB6053737.1"/>
    <property type="molecule type" value="Genomic_DNA"/>
</dbReference>
<dbReference type="Proteomes" id="UP000520814">
    <property type="component" value="Unassembled WGS sequence"/>
</dbReference>
<reference evidence="1 2" key="1">
    <citation type="submission" date="2020-08" db="EMBL/GenBank/DDBJ databases">
        <title>Genomic Encyclopedia of Type Strains, Phase IV (KMG-IV): sequencing the most valuable type-strain genomes for metagenomic binning, comparative biology and taxonomic classification.</title>
        <authorList>
            <person name="Goeker M."/>
        </authorList>
    </citation>
    <scope>NUCLEOTIDE SEQUENCE [LARGE SCALE GENOMIC DNA]</scope>
    <source>
        <strain evidence="1 2">DSM 23562</strain>
    </source>
</reference>
<evidence type="ECO:0000313" key="1">
    <source>
        <dbReference type="EMBL" id="MBB6053737.1"/>
    </source>
</evidence>
<dbReference type="Gene3D" id="3.30.450.90">
    <property type="match status" value="1"/>
</dbReference>
<gene>
    <name evidence="1" type="ORF">HNQ39_005579</name>
</gene>
<comment type="caution">
    <text evidence="1">The sequence shown here is derived from an EMBL/GenBank/DDBJ whole genome shotgun (WGS) entry which is preliminary data.</text>
</comment>
<sequence length="172" mass="18913">MTGIYLLLGAILLGVLALLFLVLRTQSRAWFAFYRQGYAEPKRRLAEASDDGSPTARLVNTILRTVIAAKVPEVTLKAEGEQVRMILPADALPLTVALEGEPAFQVPGHLLPSLLERLKYLADVSRDLRGVELLGMIRISHLAEPWDITARFSPTADGSSEQVTLRLMRAHG</sequence>
<name>A0A7W9SVR3_ARMRO</name>
<protein>
    <submittedName>
        <fullName evidence="1">Uncharacterized protein</fullName>
    </submittedName>
</protein>
<evidence type="ECO:0000313" key="2">
    <source>
        <dbReference type="Proteomes" id="UP000520814"/>
    </source>
</evidence>